<reference evidence="2 4" key="2">
    <citation type="journal article" date="2017" name="Nat. Microbiol.">
        <title>Natural product diversity associated with the nematode symbionts Photorhabdus and Xenorhabdus.</title>
        <authorList>
            <person name="Tobias N.J."/>
            <person name="Wolff H."/>
            <person name="Djahanschiri B."/>
            <person name="Grundmann F."/>
            <person name="Kronenwerth M."/>
            <person name="Shi Y.M."/>
            <person name="Simonyi S."/>
            <person name="Grun P."/>
            <person name="Shapiro-Ilan D."/>
            <person name="Pidot S.J."/>
            <person name="Stinear T.P."/>
            <person name="Ebersberger I."/>
            <person name="Bode H.B."/>
        </authorList>
    </citation>
    <scope>NUCLEOTIDE SEQUENCE [LARGE SCALE GENOMIC DNA]</scope>
    <source>
        <strain evidence="2 4">DSM 17903</strain>
    </source>
</reference>
<accession>A0A2G0Q2Q7</accession>
<evidence type="ECO:0000313" key="3">
    <source>
        <dbReference type="Proteomes" id="UP000094600"/>
    </source>
</evidence>
<dbReference type="Proteomes" id="UP000225433">
    <property type="component" value="Unassembled WGS sequence"/>
</dbReference>
<keyword evidence="3" id="KW-1185">Reference proteome</keyword>
<proteinExistence type="predicted"/>
<dbReference type="KEGG" id="xho:A9255_03485"/>
<name>A0A2G0Q2Q7_XENHO</name>
<evidence type="ECO:0000313" key="1">
    <source>
        <dbReference type="EMBL" id="AOM39730.1"/>
    </source>
</evidence>
<protein>
    <submittedName>
        <fullName evidence="2">Uncharacterized protein</fullName>
    </submittedName>
</protein>
<sequence>MHHIDLKKYPKLKIGDRVVLKNGDTGYVDSFLNSGGYDCMMDRTNKYHMLPPSGQNITIVGYDSWCRRCMDAGTELPYETDDSFSIDWNGTAYSNGCIPNGRCHDESTGE</sequence>
<reference evidence="1 3" key="1">
    <citation type="submission" date="2016-06" db="EMBL/GenBank/DDBJ databases">
        <title>Bacterial characters and pathogenicity of Xenorhabdus hominickii from an entomopathogenic nematode, Steinernema monticolum.</title>
        <authorList>
            <person name="Park Y."/>
            <person name="Kim Y."/>
        </authorList>
    </citation>
    <scope>NUCLEOTIDE SEQUENCE [LARGE SCALE GENOMIC DNA]</scope>
    <source>
        <strain evidence="1 3">ANU1</strain>
    </source>
</reference>
<dbReference type="EMBL" id="CP016176">
    <property type="protein sequence ID" value="AOM39730.1"/>
    <property type="molecule type" value="Genomic_DNA"/>
</dbReference>
<organism evidence="2 4">
    <name type="scientific">Xenorhabdus hominickii</name>
    <dbReference type="NCBI Taxonomy" id="351679"/>
    <lineage>
        <taxon>Bacteria</taxon>
        <taxon>Pseudomonadati</taxon>
        <taxon>Pseudomonadota</taxon>
        <taxon>Gammaproteobacteria</taxon>
        <taxon>Enterobacterales</taxon>
        <taxon>Morganellaceae</taxon>
        <taxon>Xenorhabdus</taxon>
    </lineage>
</organism>
<evidence type="ECO:0000313" key="4">
    <source>
        <dbReference type="Proteomes" id="UP000225433"/>
    </source>
</evidence>
<evidence type="ECO:0000313" key="2">
    <source>
        <dbReference type="EMBL" id="PHM53498.1"/>
    </source>
</evidence>
<dbReference type="EMBL" id="NJAI01000006">
    <property type="protein sequence ID" value="PHM53498.1"/>
    <property type="molecule type" value="Genomic_DNA"/>
</dbReference>
<dbReference type="Proteomes" id="UP000094600">
    <property type="component" value="Chromosome"/>
</dbReference>
<gene>
    <name evidence="1" type="ORF">A9255_03485</name>
    <name evidence="2" type="ORF">Xhom_03496</name>
</gene>
<dbReference type="AlphaFoldDB" id="A0A2G0Q2Q7"/>